<reference evidence="2" key="1">
    <citation type="submission" date="2014-12" db="EMBL/GenBank/DDBJ databases">
        <title>Insight into the proteome of Arion vulgaris.</title>
        <authorList>
            <person name="Aradska J."/>
            <person name="Bulat T."/>
            <person name="Smidak R."/>
            <person name="Sarate P."/>
            <person name="Gangsoo J."/>
            <person name="Sialana F."/>
            <person name="Bilban M."/>
            <person name="Lubec G."/>
        </authorList>
    </citation>
    <scope>NUCLEOTIDE SEQUENCE</scope>
    <source>
        <tissue evidence="2">Skin</tissue>
    </source>
</reference>
<evidence type="ECO:0000313" key="2">
    <source>
        <dbReference type="EMBL" id="CEK61088.1"/>
    </source>
</evidence>
<name>A0A0B6YXY6_9EUPU</name>
<proteinExistence type="predicted"/>
<organism evidence="2">
    <name type="scientific">Arion vulgaris</name>
    <dbReference type="NCBI Taxonomy" id="1028688"/>
    <lineage>
        <taxon>Eukaryota</taxon>
        <taxon>Metazoa</taxon>
        <taxon>Spiralia</taxon>
        <taxon>Lophotrochozoa</taxon>
        <taxon>Mollusca</taxon>
        <taxon>Gastropoda</taxon>
        <taxon>Heterobranchia</taxon>
        <taxon>Euthyneura</taxon>
        <taxon>Panpulmonata</taxon>
        <taxon>Eupulmonata</taxon>
        <taxon>Stylommatophora</taxon>
        <taxon>Helicina</taxon>
        <taxon>Arionoidea</taxon>
        <taxon>Arionidae</taxon>
        <taxon>Arion</taxon>
    </lineage>
</organism>
<dbReference type="EMBL" id="HACG01014223">
    <property type="protein sequence ID" value="CEK61088.1"/>
    <property type="molecule type" value="Transcribed_RNA"/>
</dbReference>
<feature type="region of interest" description="Disordered" evidence="1">
    <location>
        <begin position="1"/>
        <end position="24"/>
    </location>
</feature>
<accession>A0A0B6YXY6</accession>
<feature type="non-terminal residue" evidence="2">
    <location>
        <position position="1"/>
    </location>
</feature>
<protein>
    <submittedName>
        <fullName evidence="2">Uncharacterized protein</fullName>
    </submittedName>
</protein>
<sequence length="111" mass="12183">KNTRQTKPSLTLKESGTRSFVPNSPVALHKKTDVVQYLRRSPGTKAIQKMSGHNQTFVTSTTSMTKHDGATVAMGVVRRRTVSPGRVRVVEFAAIVDTHTSRDDSNMPCLS</sequence>
<dbReference type="AlphaFoldDB" id="A0A0B6YXY6"/>
<feature type="non-terminal residue" evidence="2">
    <location>
        <position position="111"/>
    </location>
</feature>
<gene>
    <name evidence="2" type="primary">ORF41255</name>
</gene>
<feature type="compositionally biased region" description="Polar residues" evidence="1">
    <location>
        <begin position="1"/>
        <end position="22"/>
    </location>
</feature>
<evidence type="ECO:0000256" key="1">
    <source>
        <dbReference type="SAM" id="MobiDB-lite"/>
    </source>
</evidence>